<dbReference type="EMBL" id="JAOQIO010000124">
    <property type="protein sequence ID" value="MCU6797979.1"/>
    <property type="molecule type" value="Genomic_DNA"/>
</dbReference>
<accession>A0ABT2UWC6</accession>
<comment type="caution">
    <text evidence="1">The sequence shown here is derived from an EMBL/GenBank/DDBJ whole genome shotgun (WGS) entry which is preliminary data.</text>
</comment>
<organism evidence="1 2">
    <name type="scientific">Paenibacillus baimaensis</name>
    <dbReference type="NCBI Taxonomy" id="2982185"/>
    <lineage>
        <taxon>Bacteria</taxon>
        <taxon>Bacillati</taxon>
        <taxon>Bacillota</taxon>
        <taxon>Bacilli</taxon>
        <taxon>Bacillales</taxon>
        <taxon>Paenibacillaceae</taxon>
        <taxon>Paenibacillus</taxon>
    </lineage>
</organism>
<protein>
    <recommendedName>
        <fullName evidence="3">Pilus assembly protein</fullName>
    </recommendedName>
</protein>
<reference evidence="1 2" key="1">
    <citation type="submission" date="2022-09" db="EMBL/GenBank/DDBJ databases">
        <authorList>
            <person name="Han X.L."/>
            <person name="Wang Q."/>
            <person name="Lu T."/>
        </authorList>
    </citation>
    <scope>NUCLEOTIDE SEQUENCE [LARGE SCALE GENOMIC DNA]</scope>
    <source>
        <strain evidence="1 2">WQ 127069</strain>
    </source>
</reference>
<proteinExistence type="predicted"/>
<evidence type="ECO:0000313" key="2">
    <source>
        <dbReference type="Proteomes" id="UP001652445"/>
    </source>
</evidence>
<sequence>MLRETRGTFTIEASFVMPLILLSTLSLLFLALFVFQSSSAQQSAGIAADRAAFTWDNSTKNTITGAYNIGEDDGLYWRLHSDSISDLFAFLIPNAASQVTLPTASSSGDRSPEGKLRRIGAAISKEWNGTMQYRNSGIFREVSVYLNKPFHSPKYAEKLLLHEVQSTAQAQVVDPVESIRIIDLTRTFISEVKGRLSPRAAVETFTEPTSVPEPRAVINSHASAVKYLQILVNGKAETVRVNAATERQVDALDANQVAHQAFYTFNENQLRQVQMPKDADLLQEGTQIKGVVWHFFKQSSRDTVTLSASFRQELQRKGIVIVIHE</sequence>
<evidence type="ECO:0008006" key="3">
    <source>
        <dbReference type="Google" id="ProtNLM"/>
    </source>
</evidence>
<dbReference type="Proteomes" id="UP001652445">
    <property type="component" value="Unassembled WGS sequence"/>
</dbReference>
<gene>
    <name evidence="1" type="ORF">OB236_38225</name>
</gene>
<name>A0ABT2UWC6_9BACL</name>
<evidence type="ECO:0000313" key="1">
    <source>
        <dbReference type="EMBL" id="MCU6797979.1"/>
    </source>
</evidence>
<keyword evidence="2" id="KW-1185">Reference proteome</keyword>